<keyword evidence="4" id="KW-0067">ATP-binding</keyword>
<organism evidence="6 7">
    <name type="scientific">Klebsiella phage K64-1</name>
    <name type="common">Bacteriophage K64-1</name>
    <dbReference type="NCBI Taxonomy" id="1439894"/>
    <lineage>
        <taxon>Viruses</taxon>
        <taxon>Duplodnaviria</taxon>
        <taxon>Heunggongvirae</taxon>
        <taxon>Uroviricota</taxon>
        <taxon>Caudoviricetes</taxon>
        <taxon>Alcyoneusvirus</taxon>
        <taxon>Alcyoneusvirus K641</taxon>
    </lineage>
</organism>
<evidence type="ECO:0000256" key="3">
    <source>
        <dbReference type="ARBA" id="ARBA00022806"/>
    </source>
</evidence>
<dbReference type="GO" id="GO:0003677">
    <property type="term" value="F:DNA binding"/>
    <property type="evidence" value="ECO:0007669"/>
    <property type="project" value="InterPro"/>
</dbReference>
<dbReference type="RefSeq" id="YP_010843035.1">
    <property type="nucleotide sequence ID" value="NC_027399.1"/>
</dbReference>
<protein>
    <submittedName>
        <fullName evidence="6">Helicase</fullName>
    </submittedName>
</protein>
<dbReference type="GO" id="GO:0006367">
    <property type="term" value="P:transcription initiation at RNA polymerase II promoter"/>
    <property type="evidence" value="ECO:0007669"/>
    <property type="project" value="TreeGrafter"/>
</dbReference>
<evidence type="ECO:0000313" key="7">
    <source>
        <dbReference type="Proteomes" id="UP000202478"/>
    </source>
</evidence>
<keyword evidence="2" id="KW-0378">Hydrolase</keyword>
<dbReference type="GeneID" id="80645220"/>
<dbReference type="SMART" id="SM00487">
    <property type="entry name" value="DEXDc"/>
    <property type="match status" value="1"/>
</dbReference>
<evidence type="ECO:0000313" key="6">
    <source>
        <dbReference type="EMBL" id="BAQ02812.1"/>
    </source>
</evidence>
<dbReference type="SUPFAM" id="SSF52540">
    <property type="entry name" value="P-loop containing nucleoside triphosphate hydrolases"/>
    <property type="match status" value="2"/>
</dbReference>
<dbReference type="PANTHER" id="PTHR11274">
    <property type="entry name" value="RAD25/XP-B DNA REPAIR HELICASE"/>
    <property type="match status" value="1"/>
</dbReference>
<dbReference type="GO" id="GO:0016787">
    <property type="term" value="F:hydrolase activity"/>
    <property type="evidence" value="ECO:0007669"/>
    <property type="project" value="UniProtKB-KW"/>
</dbReference>
<dbReference type="OrthoDB" id="2008at10239"/>
<dbReference type="InterPro" id="IPR001650">
    <property type="entry name" value="Helicase_C-like"/>
</dbReference>
<dbReference type="GO" id="GO:0043138">
    <property type="term" value="F:3'-5' DNA helicase activity"/>
    <property type="evidence" value="ECO:0007669"/>
    <property type="project" value="TreeGrafter"/>
</dbReference>
<dbReference type="PANTHER" id="PTHR11274:SF0">
    <property type="entry name" value="GENERAL TRANSCRIPTION AND DNA REPAIR FACTOR IIH HELICASE SUBUNIT XPB"/>
    <property type="match status" value="1"/>
</dbReference>
<feature type="domain" description="Helicase ATP-binding" evidence="5">
    <location>
        <begin position="145"/>
        <end position="308"/>
    </location>
</feature>
<name>A0A0A8JBN5_BPK64</name>
<keyword evidence="3 6" id="KW-0347">Helicase</keyword>
<dbReference type="Pfam" id="PF04851">
    <property type="entry name" value="ResIII"/>
    <property type="match status" value="1"/>
</dbReference>
<keyword evidence="7" id="KW-1185">Reference proteome</keyword>
<evidence type="ECO:0000259" key="5">
    <source>
        <dbReference type="PROSITE" id="PS51192"/>
    </source>
</evidence>
<keyword evidence="1" id="KW-0547">Nucleotide-binding</keyword>
<dbReference type="InterPro" id="IPR006935">
    <property type="entry name" value="Helicase/UvrB_N"/>
</dbReference>
<dbReference type="InterPro" id="IPR050615">
    <property type="entry name" value="ATP-dep_DNA_Helicase"/>
</dbReference>
<dbReference type="Gene3D" id="3.40.50.300">
    <property type="entry name" value="P-loop containing nucleotide triphosphate hydrolases"/>
    <property type="match status" value="2"/>
</dbReference>
<evidence type="ECO:0000256" key="2">
    <source>
        <dbReference type="ARBA" id="ARBA00022801"/>
    </source>
</evidence>
<organismHost>
    <name type="scientific">Klebsiella</name>
    <dbReference type="NCBI Taxonomy" id="570"/>
</organismHost>
<proteinExistence type="predicted"/>
<accession>A0A0A8JBN5</accession>
<evidence type="ECO:0000256" key="1">
    <source>
        <dbReference type="ARBA" id="ARBA00022741"/>
    </source>
</evidence>
<dbReference type="InterPro" id="IPR027417">
    <property type="entry name" value="P-loop_NTPase"/>
</dbReference>
<dbReference type="Pfam" id="PF00271">
    <property type="entry name" value="Helicase_C"/>
    <property type="match status" value="1"/>
</dbReference>
<dbReference type="GO" id="GO:0005524">
    <property type="term" value="F:ATP binding"/>
    <property type="evidence" value="ECO:0007669"/>
    <property type="project" value="UniProtKB-KW"/>
</dbReference>
<sequence length="511" mass="57410">MEIPKVGTGTFRPKAKKGTSCKLIIQDEVNCKFEGLDPSLRSLLIKEVSYILPYAKFTPAGRLGRWNGEVNFMNMGGGTYLHMLDKLLPILDEYEVQIELEDHRIDYGFQFDPIDENIFSDVVFPIGHHMEGKSIILREHQVNSVNACLANPHGLLLAATGAGKTIICAALARSVQKYGRSVIVVPSTDLVQQTYNDYVMMGLDTGMFCGAQKDFGHQHTITTWQSFNSLWKKTKKGEIELTEQDVHDFIDGVVCVIVDEVQTARGDALSNLLSKVMQNVPLRWGLTGTIPKDQIEAARIKCNLGNVIYTVTSKELQDKKILSTCNISCIKLKSSMKFENYAEELKFLTTDRERMSYVAKLIQALSESGNTLVLVDRIECGNLLCEFLGLPKSEFVKGDTKKKDRESSYGEIRWADNKILIATYGVASTGISISRLYNVVLIEPGKSFIKTIQSIGRGLRVAEDKDHVEIIDISSSTKYSAKHLRERLVYYKEAKYPHNVIEVKDWQNLSD</sequence>
<reference evidence="6 7" key="1">
    <citation type="journal article" date="2014" name="Antimicrob. Agents Chemother.">
        <title>Identification of capsular types in carbapenem-resistant Klebsiella pneumoniae strains by wzc sequencing and implications in capsule depolymerase treatment.</title>
        <authorList>
            <person name="Pan Y.-J."/>
            <person name="Lin T.-L."/>
            <person name="Lin Y.-T."/>
            <person name="Su P.-A."/>
            <person name="Chen C.-T."/>
            <person name="Hsieh P.-F."/>
            <person name="Hsu C.-R."/>
            <person name="Chen C.-C."/>
            <person name="Hsieh Y.-C."/>
            <person name="Wang J.-T."/>
        </authorList>
    </citation>
    <scope>NUCLEOTIDE SEQUENCE [LARGE SCALE GENOMIC DNA]</scope>
</reference>
<dbReference type="Proteomes" id="UP000202478">
    <property type="component" value="Segment"/>
</dbReference>
<dbReference type="Gene3D" id="3.30.780.20">
    <property type="match status" value="1"/>
</dbReference>
<dbReference type="InterPro" id="IPR049430">
    <property type="entry name" value="UvsW_N_sf"/>
</dbReference>
<dbReference type="PROSITE" id="PS51192">
    <property type="entry name" value="HELICASE_ATP_BIND_1"/>
    <property type="match status" value="1"/>
</dbReference>
<dbReference type="InterPro" id="IPR014001">
    <property type="entry name" value="Helicase_ATP-bd"/>
</dbReference>
<dbReference type="KEGG" id="vg:80645220"/>
<dbReference type="EMBL" id="AB897757">
    <property type="protein sequence ID" value="BAQ02812.1"/>
    <property type="molecule type" value="Genomic_DNA"/>
</dbReference>
<dbReference type="GO" id="GO:0097550">
    <property type="term" value="C:transcription preinitiation complex"/>
    <property type="evidence" value="ECO:0007669"/>
    <property type="project" value="TreeGrafter"/>
</dbReference>
<evidence type="ECO:0000256" key="4">
    <source>
        <dbReference type="ARBA" id="ARBA00022840"/>
    </source>
</evidence>